<feature type="transmembrane region" description="Helical" evidence="1">
    <location>
        <begin position="6"/>
        <end position="24"/>
    </location>
</feature>
<comment type="caution">
    <text evidence="2">The sequence shown here is derived from an EMBL/GenBank/DDBJ whole genome shotgun (WGS) entry which is preliminary data.</text>
</comment>
<feature type="transmembrane region" description="Helical" evidence="1">
    <location>
        <begin position="36"/>
        <end position="61"/>
    </location>
</feature>
<protein>
    <submittedName>
        <fullName evidence="2">Uncharacterized protein</fullName>
    </submittedName>
</protein>
<accession>A0A8J2ZV33</accession>
<dbReference type="EMBL" id="BMFV01000011">
    <property type="protein sequence ID" value="GGH80770.1"/>
    <property type="molecule type" value="Genomic_DNA"/>
</dbReference>
<proteinExistence type="predicted"/>
<organism evidence="2 3">
    <name type="scientific">Pullulanibacillus pueri</name>
    <dbReference type="NCBI Taxonomy" id="1437324"/>
    <lineage>
        <taxon>Bacteria</taxon>
        <taxon>Bacillati</taxon>
        <taxon>Bacillota</taxon>
        <taxon>Bacilli</taxon>
        <taxon>Bacillales</taxon>
        <taxon>Sporolactobacillaceae</taxon>
        <taxon>Pullulanibacillus</taxon>
    </lineage>
</organism>
<sequence>MITSLLIAMYLVIGSVFSTLMFGLKRRKWPMEMGLHCFLFTSLLLFWLPISIVSFIIGPFIKQYWFESHS</sequence>
<dbReference type="Proteomes" id="UP000656813">
    <property type="component" value="Unassembled WGS sequence"/>
</dbReference>
<evidence type="ECO:0000313" key="2">
    <source>
        <dbReference type="EMBL" id="GGH80770.1"/>
    </source>
</evidence>
<evidence type="ECO:0000313" key="3">
    <source>
        <dbReference type="Proteomes" id="UP000656813"/>
    </source>
</evidence>
<dbReference type="AlphaFoldDB" id="A0A8J2ZV33"/>
<reference evidence="2" key="2">
    <citation type="submission" date="2020-09" db="EMBL/GenBank/DDBJ databases">
        <authorList>
            <person name="Sun Q."/>
            <person name="Zhou Y."/>
        </authorList>
    </citation>
    <scope>NUCLEOTIDE SEQUENCE</scope>
    <source>
        <strain evidence="2">CGMCC 1.12777</strain>
    </source>
</reference>
<evidence type="ECO:0000256" key="1">
    <source>
        <dbReference type="SAM" id="Phobius"/>
    </source>
</evidence>
<keyword evidence="1" id="KW-1133">Transmembrane helix</keyword>
<keyword evidence="1" id="KW-0812">Transmembrane</keyword>
<name>A0A8J2ZV33_9BACL</name>
<keyword evidence="1" id="KW-0472">Membrane</keyword>
<reference evidence="2" key="1">
    <citation type="journal article" date="2014" name="Int. J. Syst. Evol. Microbiol.">
        <title>Complete genome sequence of Corynebacterium casei LMG S-19264T (=DSM 44701T), isolated from a smear-ripened cheese.</title>
        <authorList>
            <consortium name="US DOE Joint Genome Institute (JGI-PGF)"/>
            <person name="Walter F."/>
            <person name="Albersmeier A."/>
            <person name="Kalinowski J."/>
            <person name="Ruckert C."/>
        </authorList>
    </citation>
    <scope>NUCLEOTIDE SEQUENCE</scope>
    <source>
        <strain evidence="2">CGMCC 1.12777</strain>
    </source>
</reference>
<gene>
    <name evidence="2" type="ORF">GCM10007096_17670</name>
</gene>
<keyword evidence="3" id="KW-1185">Reference proteome</keyword>